<dbReference type="EMBL" id="QHKS01000028">
    <property type="protein sequence ID" value="RDJ98903.1"/>
    <property type="molecule type" value="Genomic_DNA"/>
</dbReference>
<dbReference type="RefSeq" id="WP_133300398.1">
    <property type="nucleotide sequence ID" value="NZ_QHKS01000028.1"/>
</dbReference>
<dbReference type="OrthoDB" id="9098889at2"/>
<proteinExistence type="predicted"/>
<evidence type="ECO:0000313" key="2">
    <source>
        <dbReference type="Proteomes" id="UP000254875"/>
    </source>
</evidence>
<accession>A0A370MZV1</accession>
<comment type="caution">
    <text evidence="1">The sequence shown here is derived from an EMBL/GenBank/DDBJ whole genome shotgun (WGS) entry which is preliminary data.</text>
</comment>
<reference evidence="2" key="1">
    <citation type="submission" date="2018-05" db="EMBL/GenBank/DDBJ databases">
        <authorList>
            <person name="Feng T."/>
        </authorList>
    </citation>
    <scope>NUCLEOTIDE SEQUENCE [LARGE SCALE GENOMIC DNA]</scope>
    <source>
        <strain evidence="2">S27</strain>
    </source>
</reference>
<evidence type="ECO:0000313" key="1">
    <source>
        <dbReference type="EMBL" id="RDJ98903.1"/>
    </source>
</evidence>
<keyword evidence="2" id="KW-1185">Reference proteome</keyword>
<name>A0A370MZV1_9BURK</name>
<sequence length="97" mass="10768">MSTPDRALCNDGLLSRYEDLRQQALGLPCEIPRGQGLALLMRSGMRAWMQAWALCATTVVRRQPPPGEAEIVPFTLHQEATLILASMLLHRRQEAAA</sequence>
<dbReference type="AlphaFoldDB" id="A0A370MZV1"/>
<dbReference type="Proteomes" id="UP000254875">
    <property type="component" value="Unassembled WGS sequence"/>
</dbReference>
<protein>
    <submittedName>
        <fullName evidence="1">Uncharacterized protein</fullName>
    </submittedName>
</protein>
<organism evidence="1 2">
    <name type="scientific">Paraburkholderia lacunae</name>
    <dbReference type="NCBI Taxonomy" id="2211104"/>
    <lineage>
        <taxon>Bacteria</taxon>
        <taxon>Pseudomonadati</taxon>
        <taxon>Pseudomonadota</taxon>
        <taxon>Betaproteobacteria</taxon>
        <taxon>Burkholderiales</taxon>
        <taxon>Burkholderiaceae</taxon>
        <taxon>Paraburkholderia</taxon>
    </lineage>
</organism>
<gene>
    <name evidence="1" type="ORF">DLM46_31225</name>
</gene>